<evidence type="ECO:0000313" key="9">
    <source>
        <dbReference type="Proteomes" id="UP001179952"/>
    </source>
</evidence>
<dbReference type="InterPro" id="IPR058678">
    <property type="entry name" value="ARM_PUB"/>
</dbReference>
<feature type="region of interest" description="Disordered" evidence="6">
    <location>
        <begin position="58"/>
        <end position="81"/>
    </location>
</feature>
<dbReference type="InterPro" id="IPR013083">
    <property type="entry name" value="Znf_RING/FYVE/PHD"/>
</dbReference>
<keyword evidence="4" id="KW-0808">Transferase</keyword>
<keyword evidence="9" id="KW-1185">Reference proteome</keyword>
<evidence type="ECO:0000256" key="2">
    <source>
        <dbReference type="ARBA" id="ARBA00004906"/>
    </source>
</evidence>
<accession>A0AAV9B361</accession>
<sequence length="478" mass="52472">MAKPTKSEPPSSTSTTVAELKKELMRLAKRIADENDETTEALDRLSTVAEALKEINVRERLHLTPPPSPDSPAAPSQQRKIDTTAAAGPPAWFVCPLSSEIMKDPVVVSSGQTYDRPFILSWLNRGNRTCPRTDEVLSHVLLTPNILVAHMIKDWCKSRGVQFPSTPSSEFERLYNEGIPQKERAEFRSLFDKLSTPSTPPSDLIEAASKLRLLMKQSASFRSLLVEFPGSIARLLFPLQRKDSHRHHPKVCEDIVTSIFNASLYDANKKILSDNPETIPLLIEALRVGTTEARRNSAAALSSLASLESNKAKIVKAGALRPLLDLLGQGDSMGKKDAASAVFVLCVNYENKARAVKDGAIPVIVDALSDSVFVDEAMAMLALFSSNPQAVEEMGSLGLVPVLLGILRKEELCGRIKENAVSVLYAICAKDPYNLDGIMEEEEEHHALGNLSKDGTPRAQRKALGILEKLTRLRHRMA</sequence>
<evidence type="ECO:0000256" key="5">
    <source>
        <dbReference type="ARBA" id="ARBA00022786"/>
    </source>
</evidence>
<dbReference type="PROSITE" id="PS51698">
    <property type="entry name" value="U_BOX"/>
    <property type="match status" value="1"/>
</dbReference>
<dbReference type="Pfam" id="PF04564">
    <property type="entry name" value="U-box"/>
    <property type="match status" value="1"/>
</dbReference>
<evidence type="ECO:0000256" key="1">
    <source>
        <dbReference type="ARBA" id="ARBA00000900"/>
    </source>
</evidence>
<dbReference type="GO" id="GO:0061630">
    <property type="term" value="F:ubiquitin protein ligase activity"/>
    <property type="evidence" value="ECO:0007669"/>
    <property type="project" value="UniProtKB-EC"/>
</dbReference>
<proteinExistence type="predicted"/>
<dbReference type="CDD" id="cd16664">
    <property type="entry name" value="RING-Ubox_PUB"/>
    <property type="match status" value="1"/>
</dbReference>
<evidence type="ECO:0000256" key="4">
    <source>
        <dbReference type="ARBA" id="ARBA00022679"/>
    </source>
</evidence>
<dbReference type="Proteomes" id="UP001179952">
    <property type="component" value="Unassembled WGS sequence"/>
</dbReference>
<dbReference type="PANTHER" id="PTHR23315:SF253">
    <property type="entry name" value="U-BOX DOMAIN-CONTAINING PROTEIN 9"/>
    <property type="match status" value="1"/>
</dbReference>
<dbReference type="Gene3D" id="3.30.40.10">
    <property type="entry name" value="Zinc/RING finger domain, C3HC4 (zinc finger)"/>
    <property type="match status" value="1"/>
</dbReference>
<dbReference type="InterPro" id="IPR000225">
    <property type="entry name" value="Armadillo"/>
</dbReference>
<dbReference type="InterPro" id="IPR011989">
    <property type="entry name" value="ARM-like"/>
</dbReference>
<dbReference type="InterPro" id="IPR016024">
    <property type="entry name" value="ARM-type_fold"/>
</dbReference>
<comment type="caution">
    <text evidence="8">The sequence shown here is derived from an EMBL/GenBank/DDBJ whole genome shotgun (WGS) entry which is preliminary data.</text>
</comment>
<name>A0AAV9B361_ACOGR</name>
<dbReference type="Pfam" id="PF25598">
    <property type="entry name" value="ARM_PUB"/>
    <property type="match status" value="1"/>
</dbReference>
<dbReference type="SUPFAM" id="SSF48371">
    <property type="entry name" value="ARM repeat"/>
    <property type="match status" value="1"/>
</dbReference>
<dbReference type="Gene3D" id="1.25.10.10">
    <property type="entry name" value="Leucine-rich Repeat Variant"/>
    <property type="match status" value="1"/>
</dbReference>
<keyword evidence="5" id="KW-0833">Ubl conjugation pathway</keyword>
<dbReference type="PANTHER" id="PTHR23315">
    <property type="entry name" value="U BOX DOMAIN-CONTAINING"/>
    <property type="match status" value="1"/>
</dbReference>
<gene>
    <name evidence="8" type="ORF">QJS04_geneDACA004381</name>
</gene>
<evidence type="ECO:0000256" key="3">
    <source>
        <dbReference type="ARBA" id="ARBA00012483"/>
    </source>
</evidence>
<dbReference type="SUPFAM" id="SSF57850">
    <property type="entry name" value="RING/U-box"/>
    <property type="match status" value="1"/>
</dbReference>
<dbReference type="AlphaFoldDB" id="A0AAV9B361"/>
<dbReference type="EMBL" id="JAUJYN010000005">
    <property type="protein sequence ID" value="KAK1270766.1"/>
    <property type="molecule type" value="Genomic_DNA"/>
</dbReference>
<dbReference type="InterPro" id="IPR003613">
    <property type="entry name" value="Ubox_domain"/>
</dbReference>
<dbReference type="InterPro" id="IPR045210">
    <property type="entry name" value="RING-Ubox_PUB"/>
</dbReference>
<evidence type="ECO:0000313" key="8">
    <source>
        <dbReference type="EMBL" id="KAK1270766.1"/>
    </source>
</evidence>
<dbReference type="SMART" id="SM00185">
    <property type="entry name" value="ARM"/>
    <property type="match status" value="4"/>
</dbReference>
<evidence type="ECO:0000256" key="6">
    <source>
        <dbReference type="SAM" id="MobiDB-lite"/>
    </source>
</evidence>
<protein>
    <recommendedName>
        <fullName evidence="3">RING-type E3 ubiquitin transferase</fullName>
        <ecNumber evidence="3">2.3.2.27</ecNumber>
    </recommendedName>
</protein>
<dbReference type="EC" id="2.3.2.27" evidence="3"/>
<dbReference type="SMART" id="SM00504">
    <property type="entry name" value="Ubox"/>
    <property type="match status" value="1"/>
</dbReference>
<comment type="catalytic activity">
    <reaction evidence="1">
        <text>S-ubiquitinyl-[E2 ubiquitin-conjugating enzyme]-L-cysteine + [acceptor protein]-L-lysine = [E2 ubiquitin-conjugating enzyme]-L-cysteine + N(6)-ubiquitinyl-[acceptor protein]-L-lysine.</text>
        <dbReference type="EC" id="2.3.2.27"/>
    </reaction>
</comment>
<organism evidence="8 9">
    <name type="scientific">Acorus gramineus</name>
    <name type="common">Dwarf sweet flag</name>
    <dbReference type="NCBI Taxonomy" id="55184"/>
    <lineage>
        <taxon>Eukaryota</taxon>
        <taxon>Viridiplantae</taxon>
        <taxon>Streptophyta</taxon>
        <taxon>Embryophyta</taxon>
        <taxon>Tracheophyta</taxon>
        <taxon>Spermatophyta</taxon>
        <taxon>Magnoliopsida</taxon>
        <taxon>Liliopsida</taxon>
        <taxon>Acoraceae</taxon>
        <taxon>Acorus</taxon>
    </lineage>
</organism>
<reference evidence="8" key="2">
    <citation type="submission" date="2023-06" db="EMBL/GenBank/DDBJ databases">
        <authorList>
            <person name="Ma L."/>
            <person name="Liu K.-W."/>
            <person name="Li Z."/>
            <person name="Hsiao Y.-Y."/>
            <person name="Qi Y."/>
            <person name="Fu T."/>
            <person name="Tang G."/>
            <person name="Zhang D."/>
            <person name="Sun W.-H."/>
            <person name="Liu D.-K."/>
            <person name="Li Y."/>
            <person name="Chen G.-Z."/>
            <person name="Liu X.-D."/>
            <person name="Liao X.-Y."/>
            <person name="Jiang Y.-T."/>
            <person name="Yu X."/>
            <person name="Hao Y."/>
            <person name="Huang J."/>
            <person name="Zhao X.-W."/>
            <person name="Ke S."/>
            <person name="Chen Y.-Y."/>
            <person name="Wu W.-L."/>
            <person name="Hsu J.-L."/>
            <person name="Lin Y.-F."/>
            <person name="Huang M.-D."/>
            <person name="Li C.-Y."/>
            <person name="Huang L."/>
            <person name="Wang Z.-W."/>
            <person name="Zhao X."/>
            <person name="Zhong W.-Y."/>
            <person name="Peng D.-H."/>
            <person name="Ahmad S."/>
            <person name="Lan S."/>
            <person name="Zhang J.-S."/>
            <person name="Tsai W.-C."/>
            <person name="Van De Peer Y."/>
            <person name="Liu Z.-J."/>
        </authorList>
    </citation>
    <scope>NUCLEOTIDE SEQUENCE</scope>
    <source>
        <strain evidence="8">SCP</strain>
        <tissue evidence="8">Leaves</tissue>
    </source>
</reference>
<dbReference type="GO" id="GO:0016567">
    <property type="term" value="P:protein ubiquitination"/>
    <property type="evidence" value="ECO:0007669"/>
    <property type="project" value="InterPro"/>
</dbReference>
<comment type="pathway">
    <text evidence="2">Protein modification; protein ubiquitination.</text>
</comment>
<feature type="domain" description="U-box" evidence="7">
    <location>
        <begin position="88"/>
        <end position="162"/>
    </location>
</feature>
<reference evidence="8" key="1">
    <citation type="journal article" date="2023" name="Nat. Commun.">
        <title>Diploid and tetraploid genomes of Acorus and the evolution of monocots.</title>
        <authorList>
            <person name="Ma L."/>
            <person name="Liu K.W."/>
            <person name="Li Z."/>
            <person name="Hsiao Y.Y."/>
            <person name="Qi Y."/>
            <person name="Fu T."/>
            <person name="Tang G.D."/>
            <person name="Zhang D."/>
            <person name="Sun W.H."/>
            <person name="Liu D.K."/>
            <person name="Li Y."/>
            <person name="Chen G.Z."/>
            <person name="Liu X.D."/>
            <person name="Liao X.Y."/>
            <person name="Jiang Y.T."/>
            <person name="Yu X."/>
            <person name="Hao Y."/>
            <person name="Huang J."/>
            <person name="Zhao X.W."/>
            <person name="Ke S."/>
            <person name="Chen Y.Y."/>
            <person name="Wu W.L."/>
            <person name="Hsu J.L."/>
            <person name="Lin Y.F."/>
            <person name="Huang M.D."/>
            <person name="Li C.Y."/>
            <person name="Huang L."/>
            <person name="Wang Z.W."/>
            <person name="Zhao X."/>
            <person name="Zhong W.Y."/>
            <person name="Peng D.H."/>
            <person name="Ahmad S."/>
            <person name="Lan S."/>
            <person name="Zhang J.S."/>
            <person name="Tsai W.C."/>
            <person name="Van de Peer Y."/>
            <person name="Liu Z.J."/>
        </authorList>
    </citation>
    <scope>NUCLEOTIDE SEQUENCE</scope>
    <source>
        <strain evidence="8">SCP</strain>
    </source>
</reference>
<evidence type="ECO:0000259" key="7">
    <source>
        <dbReference type="PROSITE" id="PS51698"/>
    </source>
</evidence>